<evidence type="ECO:0000256" key="1">
    <source>
        <dbReference type="ARBA" id="ARBA00010652"/>
    </source>
</evidence>
<comment type="similarity">
    <text evidence="1">Belongs to the mycobacterial PPE family.</text>
</comment>
<dbReference type="PANTHER" id="PTHR46766">
    <property type="entry name" value="GLUTAMINE-RICH PROTEIN 2"/>
    <property type="match status" value="1"/>
</dbReference>
<evidence type="ECO:0000259" key="3">
    <source>
        <dbReference type="Pfam" id="PF12484"/>
    </source>
</evidence>
<feature type="domain" description="PPE" evidence="2">
    <location>
        <begin position="2"/>
        <end position="164"/>
    </location>
</feature>
<dbReference type="Proteomes" id="UP000093985">
    <property type="component" value="Unassembled WGS sequence"/>
</dbReference>
<evidence type="ECO:0000313" key="5">
    <source>
        <dbReference type="Proteomes" id="UP000093985"/>
    </source>
</evidence>
<feature type="domain" description="PPE family C-terminal" evidence="3">
    <location>
        <begin position="312"/>
        <end position="390"/>
    </location>
</feature>
<dbReference type="PANTHER" id="PTHR46766:SF1">
    <property type="entry name" value="GLUTAMINE-RICH PROTEIN 2"/>
    <property type="match status" value="1"/>
</dbReference>
<dbReference type="FunFam" id="1.20.1260.20:FF:000001">
    <property type="entry name" value="PPE family protein PPE41"/>
    <property type="match status" value="1"/>
</dbReference>
<comment type="caution">
    <text evidence="4">The sequence shown here is derived from an EMBL/GenBank/DDBJ whole genome shotgun (WGS) entry which is preliminary data.</text>
</comment>
<dbReference type="RefSeq" id="WP_064854542.1">
    <property type="nucleotide sequence ID" value="NZ_LZIM01000033.1"/>
</dbReference>
<reference evidence="5" key="1">
    <citation type="submission" date="2016-06" db="EMBL/GenBank/DDBJ databases">
        <authorList>
            <person name="Sutton G."/>
            <person name="Brinkac L."/>
            <person name="Sanka R."/>
            <person name="Adams M."/>
            <person name="Lau E."/>
            <person name="Mehaffy C."/>
            <person name="Tameris M."/>
            <person name="Hatherill M."/>
            <person name="Hanekom W."/>
            <person name="Mahomed H."/>
            <person name="Mcshane H."/>
        </authorList>
    </citation>
    <scope>NUCLEOTIDE SEQUENCE [LARGE SCALE GENOMIC DNA]</scope>
    <source>
        <strain evidence="5">852014-51077_SCH5608930-a</strain>
    </source>
</reference>
<sequence>MDFGSLPPEVNSARMYAGAGSSPLVAAASVWSRLAAELNSAAAGYEAIVTSLTGQDWLGPASASMAHAVAPYLDWMNATAARAEQAAARARQAATAYETALASTVHPAAVDANRNQLSALVSTNVLGQNTPAIAMTEADYGEMWARDTAAMYGYAGESASASQVAPFHTPDPTTTNDSQNAQLVSALQSALASLASPASSAAGAADSSTSPLDSMLGDLYTMVGLKYTPGSPVANLLAPWTSYIAPTQSSIAIAHFSTGAVNSAVSLSKALAPATAAAKAAGDGAKAAAGALPAALPAAGLGAQLGGAAPVAAGLGTAAAAGRLSVPASWTAGPAAASVAPIPVSTVSAISPDVEGSGNLMGGMPLAGAGLGARGSGPRYGFQHKVMARPFSAG</sequence>
<dbReference type="Pfam" id="PF00823">
    <property type="entry name" value="PPE"/>
    <property type="match status" value="1"/>
</dbReference>
<organism evidence="4 5">
    <name type="scientific">Mycolicibacter sinensis (strain JDM601)</name>
    <name type="common">Mycobacterium sinense</name>
    <dbReference type="NCBI Taxonomy" id="875328"/>
    <lineage>
        <taxon>Bacteria</taxon>
        <taxon>Bacillati</taxon>
        <taxon>Actinomycetota</taxon>
        <taxon>Actinomycetes</taxon>
        <taxon>Mycobacteriales</taxon>
        <taxon>Mycobacteriaceae</taxon>
        <taxon>Mycolicibacter</taxon>
    </lineage>
</organism>
<evidence type="ECO:0008006" key="6">
    <source>
        <dbReference type="Google" id="ProtNLM"/>
    </source>
</evidence>
<dbReference type="InterPro" id="IPR022171">
    <property type="entry name" value="PPE_C"/>
</dbReference>
<name>A0A1A2ETK6_MYCSD</name>
<evidence type="ECO:0000313" key="4">
    <source>
        <dbReference type="EMBL" id="OBG07490.1"/>
    </source>
</evidence>
<dbReference type="SUPFAM" id="SSF140459">
    <property type="entry name" value="PE/PPE dimer-like"/>
    <property type="match status" value="1"/>
</dbReference>
<evidence type="ECO:0000259" key="2">
    <source>
        <dbReference type="Pfam" id="PF00823"/>
    </source>
</evidence>
<protein>
    <recommendedName>
        <fullName evidence="6">PPE family protein</fullName>
    </recommendedName>
</protein>
<dbReference type="AlphaFoldDB" id="A0A1A2ETK6"/>
<gene>
    <name evidence="4" type="ORF">A5771_05680</name>
</gene>
<dbReference type="InterPro" id="IPR000030">
    <property type="entry name" value="PPE_dom"/>
</dbReference>
<dbReference type="Gene3D" id="1.20.1260.20">
    <property type="entry name" value="PPE superfamily"/>
    <property type="match status" value="1"/>
</dbReference>
<dbReference type="InterPro" id="IPR038332">
    <property type="entry name" value="PPE_sf"/>
</dbReference>
<proteinExistence type="inferred from homology"/>
<dbReference type="EMBL" id="LZIN01000037">
    <property type="protein sequence ID" value="OBG07490.1"/>
    <property type="molecule type" value="Genomic_DNA"/>
</dbReference>
<dbReference type="Pfam" id="PF12484">
    <property type="entry name" value="PPE-SVP"/>
    <property type="match status" value="1"/>
</dbReference>
<dbReference type="OrthoDB" id="4760747at2"/>
<dbReference type="GO" id="GO:0052572">
    <property type="term" value="P:response to host immune response"/>
    <property type="evidence" value="ECO:0007669"/>
    <property type="project" value="TreeGrafter"/>
</dbReference>
<accession>A0A1A2ETK6</accession>